<proteinExistence type="predicted"/>
<keyword evidence="1" id="KW-0472">Membrane</keyword>
<dbReference type="Proteomes" id="UP000625210">
    <property type="component" value="Unassembled WGS sequence"/>
</dbReference>
<feature type="transmembrane region" description="Helical" evidence="1">
    <location>
        <begin position="272"/>
        <end position="296"/>
    </location>
</feature>
<accession>A0A8J2VFF2</accession>
<evidence type="ECO:0000256" key="1">
    <source>
        <dbReference type="SAM" id="Phobius"/>
    </source>
</evidence>
<reference evidence="2" key="2">
    <citation type="submission" date="2020-09" db="EMBL/GenBank/DDBJ databases">
        <authorList>
            <person name="Sun Q."/>
            <person name="Zhou Y."/>
        </authorList>
    </citation>
    <scope>NUCLEOTIDE SEQUENCE</scope>
    <source>
        <strain evidence="2">CGMCC 1.15179</strain>
    </source>
</reference>
<evidence type="ECO:0000313" key="3">
    <source>
        <dbReference type="Proteomes" id="UP000625210"/>
    </source>
</evidence>
<feature type="transmembrane region" description="Helical" evidence="1">
    <location>
        <begin position="57"/>
        <end position="75"/>
    </location>
</feature>
<dbReference type="PANTHER" id="PTHR30354">
    <property type="entry name" value="GNT FAMILY GLUCONATE TRANSPORTER"/>
    <property type="match status" value="1"/>
</dbReference>
<dbReference type="RefSeq" id="WP_188645972.1">
    <property type="nucleotide sequence ID" value="NZ_BMHQ01000001.1"/>
</dbReference>
<feature type="transmembrane region" description="Helical" evidence="1">
    <location>
        <begin position="138"/>
        <end position="156"/>
    </location>
</feature>
<protein>
    <recommendedName>
        <fullName evidence="4">GntP family permease</fullName>
    </recommendedName>
</protein>
<keyword evidence="3" id="KW-1185">Reference proteome</keyword>
<keyword evidence="1" id="KW-0812">Transmembrane</keyword>
<evidence type="ECO:0008006" key="4">
    <source>
        <dbReference type="Google" id="ProtNLM"/>
    </source>
</evidence>
<gene>
    <name evidence="2" type="ORF">GCM10011571_00940</name>
</gene>
<dbReference type="EMBL" id="BMHQ01000001">
    <property type="protein sequence ID" value="GGE03833.1"/>
    <property type="molecule type" value="Genomic_DNA"/>
</dbReference>
<organism evidence="2 3">
    <name type="scientific">Marinithermofilum abyssi</name>
    <dbReference type="NCBI Taxonomy" id="1571185"/>
    <lineage>
        <taxon>Bacteria</taxon>
        <taxon>Bacillati</taxon>
        <taxon>Bacillota</taxon>
        <taxon>Bacilli</taxon>
        <taxon>Bacillales</taxon>
        <taxon>Thermoactinomycetaceae</taxon>
        <taxon>Marinithermofilum</taxon>
    </lineage>
</organism>
<evidence type="ECO:0000313" key="2">
    <source>
        <dbReference type="EMBL" id="GGE03833.1"/>
    </source>
</evidence>
<feature type="transmembrane region" description="Helical" evidence="1">
    <location>
        <begin position="95"/>
        <end position="126"/>
    </location>
</feature>
<feature type="transmembrane region" description="Helical" evidence="1">
    <location>
        <begin position="230"/>
        <end position="252"/>
    </location>
</feature>
<dbReference type="Pfam" id="PF02447">
    <property type="entry name" value="GntP_permease"/>
    <property type="match status" value="1"/>
</dbReference>
<name>A0A8J2VFF2_9BACL</name>
<comment type="caution">
    <text evidence="2">The sequence shown here is derived from an EMBL/GenBank/DDBJ whole genome shotgun (WGS) entry which is preliminary data.</text>
</comment>
<dbReference type="GO" id="GO:0015128">
    <property type="term" value="F:gluconate transmembrane transporter activity"/>
    <property type="evidence" value="ECO:0007669"/>
    <property type="project" value="InterPro"/>
</dbReference>
<feature type="transmembrane region" description="Helical" evidence="1">
    <location>
        <begin position="448"/>
        <end position="471"/>
    </location>
</feature>
<dbReference type="GO" id="GO:0005886">
    <property type="term" value="C:plasma membrane"/>
    <property type="evidence" value="ECO:0007669"/>
    <property type="project" value="TreeGrafter"/>
</dbReference>
<feature type="transmembrane region" description="Helical" evidence="1">
    <location>
        <begin position="176"/>
        <end position="198"/>
    </location>
</feature>
<feature type="transmembrane region" description="Helical" evidence="1">
    <location>
        <begin position="27"/>
        <end position="45"/>
    </location>
</feature>
<reference evidence="2" key="1">
    <citation type="journal article" date="2014" name="Int. J. Syst. Evol. Microbiol.">
        <title>Complete genome sequence of Corynebacterium casei LMG S-19264T (=DSM 44701T), isolated from a smear-ripened cheese.</title>
        <authorList>
            <consortium name="US DOE Joint Genome Institute (JGI-PGF)"/>
            <person name="Walter F."/>
            <person name="Albersmeier A."/>
            <person name="Kalinowski J."/>
            <person name="Ruckert C."/>
        </authorList>
    </citation>
    <scope>NUCLEOTIDE SEQUENCE</scope>
    <source>
        <strain evidence="2">CGMCC 1.15179</strain>
    </source>
</reference>
<sequence>MAVLGIFLALGLLMFMAYRGYPVILFAPVFALLAAALSGLPLLPTYTELFMVKAVDYIKLFFPIFLLGAIFGKVMDDSGAARSIAQGLTKRFGRQQAILAVVLTCAVLTYGGVSLFVVAFAVYPFAAAMFREADIPKRLIPASIALGSFTFSMDALPGSPQIQNVIPTTYFHTTTFAAPVIGTFGGVMVAAAGLWWLYRRKNRLLAQGEGYGNHTLNEPEIREGEKLPPVWLSIIPLLLVLGGNALFTYVVLPGWYPESLLKQYEGLSIDKVLGIWSLIVALVIGIAFAIGLQWFYRKADGEAGSDVNTTSGIGLSETLTAGAVGSLLAIMNTASEVGFGNVIASLPGFKAVSEFLLTMKTSPLISEALSINILAGITGSASGGMSIALDTMGAKYLAWANSVGIDPELLHRVASMSAGGMDTLPHNGAVITLLAICGLTHRQSYPDIFAITIIKTLAVPVVILVALLTGLV</sequence>
<dbReference type="InterPro" id="IPR003474">
    <property type="entry name" value="Glcn_transporter"/>
</dbReference>
<keyword evidence="1" id="KW-1133">Transmembrane helix</keyword>
<dbReference type="AlphaFoldDB" id="A0A8J2VFF2"/>
<dbReference type="PANTHER" id="PTHR30354:SF7">
    <property type="entry name" value="BLL7963 PROTEIN"/>
    <property type="match status" value="1"/>
</dbReference>